<comment type="caution">
    <text evidence="7">The sequence shown here is derived from an EMBL/GenBank/DDBJ whole genome shotgun (WGS) entry which is preliminary data.</text>
</comment>
<dbReference type="eggNOG" id="COG0733">
    <property type="taxonomic scope" value="Bacteria"/>
</dbReference>
<keyword evidence="4 6" id="KW-1133">Transmembrane helix</keyword>
<feature type="transmembrane region" description="Helical" evidence="6">
    <location>
        <begin position="143"/>
        <end position="166"/>
    </location>
</feature>
<dbReference type="InterPro" id="IPR037272">
    <property type="entry name" value="SNS_sf"/>
</dbReference>
<feature type="transmembrane region" description="Helical" evidence="6">
    <location>
        <begin position="97"/>
        <end position="123"/>
    </location>
</feature>
<feature type="transmembrane region" description="Helical" evidence="6">
    <location>
        <begin position="21"/>
        <end position="48"/>
    </location>
</feature>
<feature type="transmembrane region" description="Helical" evidence="6">
    <location>
        <begin position="186"/>
        <end position="206"/>
    </location>
</feature>
<sequence>MLIVLGGVKRGIELTNKILMPILALMLVGLAIYSVTLPGAGAGLAFLFQPDWSVLEDPSVYIAALGQAFFSLSLGVGTMMTYGSYLSKQHKLPSATVGIGIMDTLFAIISGIVIFPAVFAFGIDPSSGPPLVFITLPEIFHQMNFGGIIGLVFFTALSLAAISSSISLLEVPVAYMMRAAKMSRKIASLIAGIVIFASGVTVSLGMGRWSNVTLIGNRNILDSMDFLSSNVFLPIGGLTMALFVGWYFTKQEALESSDLTNQSIGKLWYILVKFIAPIIIIIIFLNSLGIVK</sequence>
<accession>W4VIC0</accession>
<dbReference type="InterPro" id="IPR000175">
    <property type="entry name" value="Na/ntran_symport"/>
</dbReference>
<dbReference type="NCBIfam" id="NF037979">
    <property type="entry name" value="Na_transp"/>
    <property type="match status" value="1"/>
</dbReference>
<dbReference type="InterPro" id="IPR047218">
    <property type="entry name" value="YocR/YhdH-like"/>
</dbReference>
<gene>
    <name evidence="7" type="ORF">JCM21714_1575</name>
</gene>
<evidence type="ECO:0000313" key="8">
    <source>
        <dbReference type="Proteomes" id="UP000019102"/>
    </source>
</evidence>
<dbReference type="CDD" id="cd10336">
    <property type="entry name" value="SLC6sbd_Tyt1-Like"/>
    <property type="match status" value="1"/>
</dbReference>
<dbReference type="PROSITE" id="PS50267">
    <property type="entry name" value="NA_NEUROTRAN_SYMP_3"/>
    <property type="match status" value="1"/>
</dbReference>
<name>W4VIC0_9BACI</name>
<dbReference type="AlphaFoldDB" id="W4VIC0"/>
<keyword evidence="2" id="KW-0813">Transport</keyword>
<evidence type="ECO:0000313" key="7">
    <source>
        <dbReference type="EMBL" id="GAE92568.1"/>
    </source>
</evidence>
<feature type="transmembrane region" description="Helical" evidence="6">
    <location>
        <begin position="60"/>
        <end position="85"/>
    </location>
</feature>
<keyword evidence="8" id="KW-1185">Reference proteome</keyword>
<feature type="transmembrane region" description="Helical" evidence="6">
    <location>
        <begin position="226"/>
        <end position="248"/>
    </location>
</feature>
<protein>
    <submittedName>
        <fullName evidence="7">Sodium-dependent transporter</fullName>
    </submittedName>
</protein>
<evidence type="ECO:0000256" key="5">
    <source>
        <dbReference type="ARBA" id="ARBA00023136"/>
    </source>
</evidence>
<dbReference type="Proteomes" id="UP000019102">
    <property type="component" value="Unassembled WGS sequence"/>
</dbReference>
<evidence type="ECO:0000256" key="4">
    <source>
        <dbReference type="ARBA" id="ARBA00022989"/>
    </source>
</evidence>
<dbReference type="Pfam" id="PF00209">
    <property type="entry name" value="SNF"/>
    <property type="match status" value="1"/>
</dbReference>
<dbReference type="PANTHER" id="PTHR42948:SF1">
    <property type="entry name" value="TRANSPORTER"/>
    <property type="match status" value="1"/>
</dbReference>
<proteinExistence type="predicted"/>
<evidence type="ECO:0000256" key="6">
    <source>
        <dbReference type="SAM" id="Phobius"/>
    </source>
</evidence>
<feature type="transmembrane region" description="Helical" evidence="6">
    <location>
        <begin position="268"/>
        <end position="291"/>
    </location>
</feature>
<evidence type="ECO:0000256" key="3">
    <source>
        <dbReference type="ARBA" id="ARBA00022692"/>
    </source>
</evidence>
<dbReference type="EMBL" id="BAVS01000005">
    <property type="protein sequence ID" value="GAE92568.1"/>
    <property type="molecule type" value="Genomic_DNA"/>
</dbReference>
<dbReference type="GO" id="GO:0016020">
    <property type="term" value="C:membrane"/>
    <property type="evidence" value="ECO:0007669"/>
    <property type="project" value="UniProtKB-SubCell"/>
</dbReference>
<evidence type="ECO:0000256" key="1">
    <source>
        <dbReference type="ARBA" id="ARBA00004141"/>
    </source>
</evidence>
<dbReference type="SUPFAM" id="SSF161070">
    <property type="entry name" value="SNF-like"/>
    <property type="match status" value="1"/>
</dbReference>
<dbReference type="PANTHER" id="PTHR42948">
    <property type="entry name" value="TRANSPORTER"/>
    <property type="match status" value="1"/>
</dbReference>
<organism evidence="7 8">
    <name type="scientific">Gracilibacillus boraciitolerans JCM 21714</name>
    <dbReference type="NCBI Taxonomy" id="1298598"/>
    <lineage>
        <taxon>Bacteria</taxon>
        <taxon>Bacillati</taxon>
        <taxon>Bacillota</taxon>
        <taxon>Bacilli</taxon>
        <taxon>Bacillales</taxon>
        <taxon>Bacillaceae</taxon>
        <taxon>Gracilibacillus</taxon>
    </lineage>
</organism>
<keyword evidence="3 6" id="KW-0812">Transmembrane</keyword>
<keyword evidence="5 6" id="KW-0472">Membrane</keyword>
<evidence type="ECO:0000256" key="2">
    <source>
        <dbReference type="ARBA" id="ARBA00022448"/>
    </source>
</evidence>
<dbReference type="STRING" id="1298598.JCM21714_1575"/>
<comment type="subcellular location">
    <subcellularLocation>
        <location evidence="1">Membrane</location>
        <topology evidence="1">Multi-pass membrane protein</topology>
    </subcellularLocation>
</comment>
<reference evidence="7 8" key="1">
    <citation type="journal article" date="2014" name="Genome Announc.">
        <title>Draft Genome Sequence of the Boron-Tolerant and Moderately Halotolerant Bacterium Gracilibacillus boraciitolerans JCM 21714T.</title>
        <authorList>
            <person name="Ahmed I."/>
            <person name="Oshima K."/>
            <person name="Suda W."/>
            <person name="Kitamura K."/>
            <person name="Iida T."/>
            <person name="Ohmori Y."/>
            <person name="Fujiwara T."/>
            <person name="Hattori M."/>
            <person name="Ohkuma M."/>
        </authorList>
    </citation>
    <scope>NUCLEOTIDE SEQUENCE [LARGE SCALE GENOMIC DNA]</scope>
    <source>
        <strain evidence="7 8">JCM 21714</strain>
    </source>
</reference>